<dbReference type="PANTHER" id="PTHR30346:SF0">
    <property type="entry name" value="HCA OPERON TRANSCRIPTIONAL ACTIVATOR HCAR"/>
    <property type="match status" value="1"/>
</dbReference>
<dbReference type="InterPro" id="IPR000847">
    <property type="entry name" value="LysR_HTH_N"/>
</dbReference>
<evidence type="ECO:0000313" key="7">
    <source>
        <dbReference type="Proteomes" id="UP001430755"/>
    </source>
</evidence>
<dbReference type="Pfam" id="PF00126">
    <property type="entry name" value="HTH_1"/>
    <property type="match status" value="1"/>
</dbReference>
<comment type="similarity">
    <text evidence="1">Belongs to the LysR transcriptional regulatory family.</text>
</comment>
<dbReference type="Gene3D" id="1.10.10.10">
    <property type="entry name" value="Winged helix-like DNA-binding domain superfamily/Winged helix DNA-binding domain"/>
    <property type="match status" value="1"/>
</dbReference>
<evidence type="ECO:0000259" key="5">
    <source>
        <dbReference type="PROSITE" id="PS50931"/>
    </source>
</evidence>
<keyword evidence="4" id="KW-0804">Transcription</keyword>
<dbReference type="Pfam" id="PF03466">
    <property type="entry name" value="LysR_substrate"/>
    <property type="match status" value="1"/>
</dbReference>
<dbReference type="PRINTS" id="PR00039">
    <property type="entry name" value="HTHLYSR"/>
</dbReference>
<feature type="domain" description="HTH lysR-type" evidence="5">
    <location>
        <begin position="1"/>
        <end position="58"/>
    </location>
</feature>
<keyword evidence="3" id="KW-0238">DNA-binding</keyword>
<dbReference type="CDD" id="cd05466">
    <property type="entry name" value="PBP2_LTTR_substrate"/>
    <property type="match status" value="1"/>
</dbReference>
<dbReference type="PANTHER" id="PTHR30346">
    <property type="entry name" value="TRANSCRIPTIONAL DUAL REGULATOR HCAR-RELATED"/>
    <property type="match status" value="1"/>
</dbReference>
<keyword evidence="7" id="KW-1185">Reference proteome</keyword>
<evidence type="ECO:0000313" key="6">
    <source>
        <dbReference type="EMBL" id="MCI2242895.1"/>
    </source>
</evidence>
<keyword evidence="2" id="KW-0805">Transcription regulation</keyword>
<evidence type="ECO:0000256" key="3">
    <source>
        <dbReference type="ARBA" id="ARBA00023125"/>
    </source>
</evidence>
<dbReference type="SUPFAM" id="SSF46785">
    <property type="entry name" value="Winged helix' DNA-binding domain"/>
    <property type="match status" value="1"/>
</dbReference>
<name>A0ABS9WJX3_9ACTN</name>
<proteinExistence type="inferred from homology"/>
<dbReference type="InterPro" id="IPR036390">
    <property type="entry name" value="WH_DNA-bd_sf"/>
</dbReference>
<dbReference type="PROSITE" id="PS50931">
    <property type="entry name" value="HTH_LYSR"/>
    <property type="match status" value="1"/>
</dbReference>
<dbReference type="Proteomes" id="UP001430755">
    <property type="component" value="Unassembled WGS sequence"/>
</dbReference>
<reference evidence="6" key="1">
    <citation type="submission" date="2021-11" db="EMBL/GenBank/DDBJ databases">
        <title>A Novel Adlercreutzia Species, isolated from a Allomyrina dichotoma larva feces.</title>
        <authorList>
            <person name="Suh M.K."/>
        </authorList>
    </citation>
    <scope>NUCLEOTIDE SEQUENCE</scope>
    <source>
        <strain evidence="6">JBNU-10</strain>
    </source>
</reference>
<evidence type="ECO:0000256" key="1">
    <source>
        <dbReference type="ARBA" id="ARBA00009437"/>
    </source>
</evidence>
<protein>
    <submittedName>
        <fullName evidence="6">LysR family transcriptional regulator</fullName>
    </submittedName>
</protein>
<dbReference type="SUPFAM" id="SSF53850">
    <property type="entry name" value="Periplasmic binding protein-like II"/>
    <property type="match status" value="1"/>
</dbReference>
<dbReference type="EMBL" id="JAJMLW010000004">
    <property type="protein sequence ID" value="MCI2242895.1"/>
    <property type="molecule type" value="Genomic_DNA"/>
</dbReference>
<evidence type="ECO:0000256" key="2">
    <source>
        <dbReference type="ARBA" id="ARBA00023015"/>
    </source>
</evidence>
<accession>A0ABS9WJX3</accession>
<dbReference type="InterPro" id="IPR005119">
    <property type="entry name" value="LysR_subst-bd"/>
</dbReference>
<comment type="caution">
    <text evidence="6">The sequence shown here is derived from an EMBL/GenBank/DDBJ whole genome shotgun (WGS) entry which is preliminary data.</text>
</comment>
<dbReference type="RefSeq" id="WP_242166461.1">
    <property type="nucleotide sequence ID" value="NZ_JAJMLW010000004.1"/>
</dbReference>
<evidence type="ECO:0000256" key="4">
    <source>
        <dbReference type="ARBA" id="ARBA00023163"/>
    </source>
</evidence>
<sequence>MEISQLRFFLASCDGASFAKAAEATGATRQAVSNAVRALESEMGIQLFERKHNQMRLTEEGERLARRAQRVISLVDDLYNEETDGRDELVLGLDSFTVGSMTDPFDSLTEYASAEGGCFVRITQDLFEAMGEMLLDGRRDLLILRSQRDSFDGCVSVPLRTAKLGLIVSGDDPLARRDVLGTDDVSGRALIVPNGAEQRYKVLFDALAVSAGRRPKVSYVDNSAVALQAIKKTGGVGITDFDGPARKMEVGGCLKIPFAGASENVYDCAIYPEDSPKKDQIGHFVRWLQAGERFLKWHPSVPIS</sequence>
<dbReference type="Gene3D" id="3.40.190.290">
    <property type="match status" value="1"/>
</dbReference>
<dbReference type="InterPro" id="IPR036388">
    <property type="entry name" value="WH-like_DNA-bd_sf"/>
</dbReference>
<gene>
    <name evidence="6" type="ORF">LPT13_11115</name>
</gene>
<organism evidence="6 7">
    <name type="scientific">Adlercreutzia faecimuris</name>
    <dbReference type="NCBI Taxonomy" id="2897341"/>
    <lineage>
        <taxon>Bacteria</taxon>
        <taxon>Bacillati</taxon>
        <taxon>Actinomycetota</taxon>
        <taxon>Coriobacteriia</taxon>
        <taxon>Eggerthellales</taxon>
        <taxon>Eggerthellaceae</taxon>
        <taxon>Adlercreutzia</taxon>
    </lineage>
</organism>